<evidence type="ECO:0000313" key="3">
    <source>
        <dbReference type="Proteomes" id="UP000271098"/>
    </source>
</evidence>
<reference evidence="2 3" key="2">
    <citation type="submission" date="2018-11" db="EMBL/GenBank/DDBJ databases">
        <authorList>
            <consortium name="Pathogen Informatics"/>
        </authorList>
    </citation>
    <scope>NUCLEOTIDE SEQUENCE [LARGE SCALE GENOMIC DNA]</scope>
</reference>
<gene>
    <name evidence="2" type="ORF">GPUH_LOCUS5039</name>
</gene>
<keyword evidence="3" id="KW-1185">Reference proteome</keyword>
<dbReference type="EMBL" id="UYRT01010163">
    <property type="protein sequence ID" value="VDK48712.1"/>
    <property type="molecule type" value="Genomic_DNA"/>
</dbReference>
<evidence type="ECO:0000256" key="1">
    <source>
        <dbReference type="SAM" id="MobiDB-lite"/>
    </source>
</evidence>
<accession>A0A183D8J6</accession>
<name>A0A183D8J6_9BILA</name>
<sequence>MCGSYISEVLSPQSTGSLRSLPGTKSPVLLSPSKEYSMEVVIGTKQGVPSTTKPYREVAEPIPQPIVTDKAPTEKAKEITHHDDFENFMNQIKEMKERRQKERERMEHLRPKNRYDEDISFKKPDIDEEEFPWESHYQVPYV</sequence>
<protein>
    <submittedName>
        <fullName evidence="4">CDI domain-containing protein</fullName>
    </submittedName>
</protein>
<dbReference type="WBParaSite" id="GPUH_0000504401-mRNA-1">
    <property type="protein sequence ID" value="GPUH_0000504401-mRNA-1"/>
    <property type="gene ID" value="GPUH_0000504401"/>
</dbReference>
<evidence type="ECO:0000313" key="4">
    <source>
        <dbReference type="WBParaSite" id="GPUH_0000504401-mRNA-1"/>
    </source>
</evidence>
<feature type="region of interest" description="Disordered" evidence="1">
    <location>
        <begin position="1"/>
        <end position="30"/>
    </location>
</feature>
<dbReference type="AlphaFoldDB" id="A0A183D8J6"/>
<feature type="region of interest" description="Disordered" evidence="1">
    <location>
        <begin position="47"/>
        <end position="75"/>
    </location>
</feature>
<reference evidence="4" key="1">
    <citation type="submission" date="2016-06" db="UniProtKB">
        <authorList>
            <consortium name="WormBaseParasite"/>
        </authorList>
    </citation>
    <scope>IDENTIFICATION</scope>
</reference>
<organism evidence="4">
    <name type="scientific">Gongylonema pulchrum</name>
    <dbReference type="NCBI Taxonomy" id="637853"/>
    <lineage>
        <taxon>Eukaryota</taxon>
        <taxon>Metazoa</taxon>
        <taxon>Ecdysozoa</taxon>
        <taxon>Nematoda</taxon>
        <taxon>Chromadorea</taxon>
        <taxon>Rhabditida</taxon>
        <taxon>Spirurina</taxon>
        <taxon>Spiruromorpha</taxon>
        <taxon>Spiruroidea</taxon>
        <taxon>Gongylonematidae</taxon>
        <taxon>Gongylonema</taxon>
    </lineage>
</organism>
<dbReference type="Proteomes" id="UP000271098">
    <property type="component" value="Unassembled WGS sequence"/>
</dbReference>
<proteinExistence type="predicted"/>
<evidence type="ECO:0000313" key="2">
    <source>
        <dbReference type="EMBL" id="VDK48712.1"/>
    </source>
</evidence>